<dbReference type="NCBIfam" id="TIGR00527">
    <property type="entry name" value="gcvH"/>
    <property type="match status" value="1"/>
</dbReference>
<dbReference type="Proteomes" id="UP000017396">
    <property type="component" value="Chromosome"/>
</dbReference>
<dbReference type="InterPro" id="IPR011053">
    <property type="entry name" value="Single_hybrid_motif"/>
</dbReference>
<sequence length="128" mass="13980">MALEYPDELRYLDSHEYLRVEGDTVVVGVTAYAVDQLGDIVYVALPEEGDRIGRGDSLGSIESVKAVEELYAPVSGTVLSVNTVAIEDPALIGSDPYGDGWLVKIRLSDSDELNETLSAEEYRERIEG</sequence>
<gene>
    <name evidence="3 6" type="primary">gcvH</name>
    <name evidence="6" type="ORF">GKIL_0530</name>
</gene>
<reference evidence="6 7" key="1">
    <citation type="journal article" date="2013" name="PLoS ONE">
        <title>Cultivation and Complete Genome Sequencing of Gloeobacter kilaueensis sp. nov., from a Lava Cave in Kilauea Caldera, Hawai'i.</title>
        <authorList>
            <person name="Saw J.H."/>
            <person name="Schatz M."/>
            <person name="Brown M.V."/>
            <person name="Kunkel D.D."/>
            <person name="Foster J.S."/>
            <person name="Shick H."/>
            <person name="Christensen S."/>
            <person name="Hou S."/>
            <person name="Wan X."/>
            <person name="Donachie S.P."/>
        </authorList>
    </citation>
    <scope>NUCLEOTIDE SEQUENCE [LARGE SCALE GENOMIC DNA]</scope>
    <source>
        <strain evidence="7">JS</strain>
    </source>
</reference>
<dbReference type="PROSITE" id="PS00189">
    <property type="entry name" value="LIPOYL"/>
    <property type="match status" value="1"/>
</dbReference>
<feature type="modified residue" description="N6-lipoyllysine" evidence="3 4">
    <location>
        <position position="65"/>
    </location>
</feature>
<evidence type="ECO:0000256" key="3">
    <source>
        <dbReference type="HAMAP-Rule" id="MF_00272"/>
    </source>
</evidence>
<dbReference type="PATRIC" id="fig|1183438.3.peg.527"/>
<dbReference type="InterPro" id="IPR002930">
    <property type="entry name" value="GCV_H"/>
</dbReference>
<dbReference type="InterPro" id="IPR003016">
    <property type="entry name" value="2-oxoA_DH_lipoyl-BS"/>
</dbReference>
<dbReference type="KEGG" id="glj:GKIL_0530"/>
<proteinExistence type="inferred from homology"/>
<comment type="cofactor">
    <cofactor evidence="3">
        <name>(R)-lipoate</name>
        <dbReference type="ChEBI" id="CHEBI:83088"/>
    </cofactor>
    <text evidence="3">Binds 1 lipoyl cofactor covalently.</text>
</comment>
<dbReference type="HOGENOM" id="CLU_097408_2_2_3"/>
<keyword evidence="7" id="KW-1185">Reference proteome</keyword>
<accession>U5QD14</accession>
<dbReference type="STRING" id="1183438.GKIL_0530"/>
<dbReference type="PANTHER" id="PTHR11715:SF3">
    <property type="entry name" value="GLYCINE CLEAVAGE SYSTEM H PROTEIN-RELATED"/>
    <property type="match status" value="1"/>
</dbReference>
<dbReference type="OrthoDB" id="9796712at2"/>
<dbReference type="AlphaFoldDB" id="U5QD14"/>
<dbReference type="Pfam" id="PF01597">
    <property type="entry name" value="GCV_H"/>
    <property type="match status" value="1"/>
</dbReference>
<dbReference type="InterPro" id="IPR033753">
    <property type="entry name" value="GCV_H/Fam206"/>
</dbReference>
<dbReference type="PANTHER" id="PTHR11715">
    <property type="entry name" value="GLYCINE CLEAVAGE SYSTEM H PROTEIN"/>
    <property type="match status" value="1"/>
</dbReference>
<name>U5QD14_GLOK1</name>
<evidence type="ECO:0000256" key="1">
    <source>
        <dbReference type="ARBA" id="ARBA00009249"/>
    </source>
</evidence>
<dbReference type="eggNOG" id="COG0509">
    <property type="taxonomic scope" value="Bacteria"/>
</dbReference>
<evidence type="ECO:0000313" key="6">
    <source>
        <dbReference type="EMBL" id="AGY56776.1"/>
    </source>
</evidence>
<dbReference type="GO" id="GO:0005829">
    <property type="term" value="C:cytosol"/>
    <property type="evidence" value="ECO:0007669"/>
    <property type="project" value="TreeGrafter"/>
</dbReference>
<dbReference type="HAMAP" id="MF_00272">
    <property type="entry name" value="GcvH"/>
    <property type="match status" value="1"/>
</dbReference>
<dbReference type="RefSeq" id="WP_023171805.1">
    <property type="nucleotide sequence ID" value="NC_022600.1"/>
</dbReference>
<organism evidence="6 7">
    <name type="scientific">Gloeobacter kilaueensis (strain ATCC BAA-2537 / CCAP 1431/1 / ULC 316 / JS1)</name>
    <dbReference type="NCBI Taxonomy" id="1183438"/>
    <lineage>
        <taxon>Bacteria</taxon>
        <taxon>Bacillati</taxon>
        <taxon>Cyanobacteriota</taxon>
        <taxon>Cyanophyceae</taxon>
        <taxon>Gloeobacterales</taxon>
        <taxon>Gloeobacteraceae</taxon>
        <taxon>Gloeobacter</taxon>
    </lineage>
</organism>
<dbReference type="InterPro" id="IPR017453">
    <property type="entry name" value="GCV_H_sub"/>
</dbReference>
<protein>
    <recommendedName>
        <fullName evidence="3">Glycine cleavage system H protein</fullName>
    </recommendedName>
</protein>
<dbReference type="Gene3D" id="2.40.50.100">
    <property type="match status" value="1"/>
</dbReference>
<dbReference type="GO" id="GO:0019464">
    <property type="term" value="P:glycine decarboxylation via glycine cleavage system"/>
    <property type="evidence" value="ECO:0007669"/>
    <property type="project" value="UniProtKB-UniRule"/>
</dbReference>
<dbReference type="SUPFAM" id="SSF51230">
    <property type="entry name" value="Single hybrid motif"/>
    <property type="match status" value="1"/>
</dbReference>
<evidence type="ECO:0000256" key="2">
    <source>
        <dbReference type="ARBA" id="ARBA00022823"/>
    </source>
</evidence>
<comment type="similarity">
    <text evidence="1 3">Belongs to the GcvH family.</text>
</comment>
<evidence type="ECO:0000259" key="5">
    <source>
        <dbReference type="PROSITE" id="PS50968"/>
    </source>
</evidence>
<dbReference type="PROSITE" id="PS50968">
    <property type="entry name" value="BIOTINYL_LIPOYL"/>
    <property type="match status" value="1"/>
</dbReference>
<evidence type="ECO:0000313" key="7">
    <source>
        <dbReference type="Proteomes" id="UP000017396"/>
    </source>
</evidence>
<feature type="domain" description="Lipoyl-binding" evidence="5">
    <location>
        <begin position="24"/>
        <end position="106"/>
    </location>
</feature>
<dbReference type="GO" id="GO:0005960">
    <property type="term" value="C:glycine cleavage complex"/>
    <property type="evidence" value="ECO:0007669"/>
    <property type="project" value="InterPro"/>
</dbReference>
<comment type="subunit">
    <text evidence="3">The glycine cleavage system is composed of four proteins: P, T, L and H.</text>
</comment>
<comment type="function">
    <text evidence="3">The glycine cleavage system catalyzes the degradation of glycine. The H protein shuttles the methylamine group of glycine from the P protein to the T protein.</text>
</comment>
<dbReference type="InterPro" id="IPR000089">
    <property type="entry name" value="Biotin_lipoyl"/>
</dbReference>
<dbReference type="NCBIfam" id="NF002270">
    <property type="entry name" value="PRK01202.1"/>
    <property type="match status" value="1"/>
</dbReference>
<keyword evidence="2 3" id="KW-0450">Lipoyl</keyword>
<evidence type="ECO:0000256" key="4">
    <source>
        <dbReference type="PIRSR" id="PIRSR617453-50"/>
    </source>
</evidence>
<dbReference type="GO" id="GO:0009249">
    <property type="term" value="P:protein lipoylation"/>
    <property type="evidence" value="ECO:0007669"/>
    <property type="project" value="TreeGrafter"/>
</dbReference>
<dbReference type="EMBL" id="CP003587">
    <property type="protein sequence ID" value="AGY56776.1"/>
    <property type="molecule type" value="Genomic_DNA"/>
</dbReference>
<dbReference type="CDD" id="cd06848">
    <property type="entry name" value="GCS_H"/>
    <property type="match status" value="1"/>
</dbReference>